<evidence type="ECO:0000313" key="2">
    <source>
        <dbReference type="EMBL" id="AYE36197.1"/>
    </source>
</evidence>
<feature type="transmembrane region" description="Helical" evidence="1">
    <location>
        <begin position="113"/>
        <end position="137"/>
    </location>
</feature>
<feature type="transmembrane region" description="Helical" evidence="1">
    <location>
        <begin position="27"/>
        <end position="48"/>
    </location>
</feature>
<keyword evidence="1" id="KW-0472">Membrane</keyword>
<feature type="transmembrane region" description="Helical" evidence="1">
    <location>
        <begin position="239"/>
        <end position="262"/>
    </location>
</feature>
<keyword evidence="3" id="KW-1185">Reference proteome</keyword>
<gene>
    <name evidence="2" type="ORF">DB313_01625</name>
</gene>
<keyword evidence="1" id="KW-1133">Transmembrane helix</keyword>
<feature type="transmembrane region" description="Helical" evidence="1">
    <location>
        <begin position="81"/>
        <end position="101"/>
    </location>
</feature>
<feature type="transmembrane region" description="Helical" evidence="1">
    <location>
        <begin position="55"/>
        <end position="75"/>
    </location>
</feature>
<protein>
    <recommendedName>
        <fullName evidence="4">ABC transporter permease</fullName>
    </recommendedName>
</protein>
<name>A0A386PMW1_9SPIR</name>
<feature type="transmembrane region" description="Helical" evidence="1">
    <location>
        <begin position="201"/>
        <end position="227"/>
    </location>
</feature>
<dbReference type="RefSeq" id="WP_120104120.1">
    <property type="nucleotide sequence ID" value="NZ_CP028884.1"/>
</dbReference>
<reference evidence="2 3" key="1">
    <citation type="journal article" date="2018" name="Infect. Genet. Evol.">
        <title>Genome-wide analysis of Borrelia turcica and 'Candidatus Borrelia tachyglossi' shows relapsing fever-like genomes with unique genomic links to Lyme disease Borrelia.</title>
        <authorList>
            <person name="Gofton A.W."/>
            <person name="Margos G."/>
            <person name="Fingerle V."/>
            <person name="Hepner S."/>
            <person name="Loh S.M."/>
            <person name="Ryan U."/>
            <person name="Irwin P."/>
            <person name="Oskam C.L."/>
        </authorList>
    </citation>
    <scope>NUCLEOTIDE SEQUENCE [LARGE SCALE GENOMIC DNA]</scope>
    <source>
        <strain evidence="2 3">IST7</strain>
    </source>
</reference>
<keyword evidence="1" id="KW-0812">Transmembrane</keyword>
<dbReference type="AlphaFoldDB" id="A0A386PMW1"/>
<accession>A0A386PMW1</accession>
<feature type="transmembrane region" description="Helical" evidence="1">
    <location>
        <begin position="169"/>
        <end position="189"/>
    </location>
</feature>
<dbReference type="EMBL" id="CP028884">
    <property type="protein sequence ID" value="AYE36197.1"/>
    <property type="molecule type" value="Genomic_DNA"/>
</dbReference>
<organism evidence="2 3">
    <name type="scientific">Borrelia turcica IST7</name>
    <dbReference type="NCBI Taxonomy" id="1104446"/>
    <lineage>
        <taxon>Bacteria</taxon>
        <taxon>Pseudomonadati</taxon>
        <taxon>Spirochaetota</taxon>
        <taxon>Spirochaetia</taxon>
        <taxon>Spirochaetales</taxon>
        <taxon>Borreliaceae</taxon>
        <taxon>Borrelia</taxon>
    </lineage>
</organism>
<evidence type="ECO:0000256" key="1">
    <source>
        <dbReference type="SAM" id="Phobius"/>
    </source>
</evidence>
<evidence type="ECO:0008006" key="4">
    <source>
        <dbReference type="Google" id="ProtNLM"/>
    </source>
</evidence>
<evidence type="ECO:0000313" key="3">
    <source>
        <dbReference type="Proteomes" id="UP000275571"/>
    </source>
</evidence>
<sequence>MFIIFIHSLIFAYLALGVLYTEKVGLLNISIEGISFLAVFLTSLFVYLGYGIFMSIIMTLLVSLTFGVFLSFLVIKGYDIFIAGIGINMLCYFLVSFLMRANFGFMPGFSLDVANNLAISLFVICFFVFLGLSIYIINYTRVRVVFEFIRSNDYENVLGERTSNYFKSFAIFISLVSASIAGSFLAINLNIYSYNLGLTNGWLAICILYISFSSPWLILPISFLMVFVEYNFFNFQDYVNSYFALSFPFYMAILINILVSLFRKNKKF</sequence>
<dbReference type="KEGG" id="btur:DB313_01625"/>
<dbReference type="Proteomes" id="UP000275571">
    <property type="component" value="Chromosome"/>
</dbReference>
<proteinExistence type="predicted"/>
<dbReference type="OrthoDB" id="350283at2"/>